<dbReference type="EMBL" id="SMKZ01000073">
    <property type="protein sequence ID" value="TDD97748.1"/>
    <property type="molecule type" value="Genomic_DNA"/>
</dbReference>
<dbReference type="Pfam" id="PF05103">
    <property type="entry name" value="DivIVA"/>
    <property type="match status" value="1"/>
</dbReference>
<accession>A0A4R5CCM0</accession>
<keyword evidence="6" id="KW-0175">Coiled coil</keyword>
<dbReference type="RefSeq" id="WP_131901408.1">
    <property type="nucleotide sequence ID" value="NZ_SMKZ01000073.1"/>
</dbReference>
<organism evidence="10 11">
    <name type="scientific">Jiangella asiatica</name>
    <dbReference type="NCBI Taxonomy" id="2530372"/>
    <lineage>
        <taxon>Bacteria</taxon>
        <taxon>Bacillati</taxon>
        <taxon>Actinomycetota</taxon>
        <taxon>Actinomycetes</taxon>
        <taxon>Jiangellales</taxon>
        <taxon>Jiangellaceae</taxon>
        <taxon>Jiangella</taxon>
    </lineage>
</organism>
<feature type="compositionally biased region" description="Low complexity" evidence="9">
    <location>
        <begin position="220"/>
        <end position="230"/>
    </location>
</feature>
<dbReference type="PANTHER" id="PTHR35794">
    <property type="entry name" value="CELL DIVISION PROTEIN DIVIVA"/>
    <property type="match status" value="1"/>
</dbReference>
<feature type="compositionally biased region" description="Basic and acidic residues" evidence="9">
    <location>
        <begin position="131"/>
        <end position="165"/>
    </location>
</feature>
<evidence type="ECO:0000256" key="6">
    <source>
        <dbReference type="ARBA" id="ARBA00023054"/>
    </source>
</evidence>
<dbReference type="GO" id="GO:0005737">
    <property type="term" value="C:cytoplasm"/>
    <property type="evidence" value="ECO:0007669"/>
    <property type="project" value="UniProtKB-SubCell"/>
</dbReference>
<dbReference type="OrthoDB" id="9815492at2"/>
<gene>
    <name evidence="10" type="ORF">E1269_29500</name>
</gene>
<keyword evidence="4" id="KW-0963">Cytoplasm</keyword>
<evidence type="ECO:0000256" key="1">
    <source>
        <dbReference type="ARBA" id="ARBA00004496"/>
    </source>
</evidence>
<comment type="caution">
    <text evidence="10">The sequence shown here is derived from an EMBL/GenBank/DDBJ whole genome shotgun (WGS) entry which is preliminary data.</text>
</comment>
<comment type="similarity">
    <text evidence="2">Belongs to the DivIVA family.</text>
</comment>
<protein>
    <recommendedName>
        <fullName evidence="3">Cell wall synthesis protein Wag31</fullName>
    </recommendedName>
    <alternativeName>
        <fullName evidence="8">Antigen 84</fullName>
    </alternativeName>
</protein>
<feature type="region of interest" description="Disordered" evidence="9">
    <location>
        <begin position="131"/>
        <end position="166"/>
    </location>
</feature>
<dbReference type="Gene3D" id="6.10.250.660">
    <property type="match status" value="1"/>
</dbReference>
<evidence type="ECO:0000256" key="9">
    <source>
        <dbReference type="SAM" id="MobiDB-lite"/>
    </source>
</evidence>
<evidence type="ECO:0000256" key="2">
    <source>
        <dbReference type="ARBA" id="ARBA00009008"/>
    </source>
</evidence>
<evidence type="ECO:0000313" key="10">
    <source>
        <dbReference type="EMBL" id="TDD97748.1"/>
    </source>
</evidence>
<dbReference type="InterPro" id="IPR007793">
    <property type="entry name" value="DivIVA_fam"/>
</dbReference>
<feature type="compositionally biased region" description="Low complexity" evidence="9">
    <location>
        <begin position="69"/>
        <end position="94"/>
    </location>
</feature>
<dbReference type="GO" id="GO:0051301">
    <property type="term" value="P:cell division"/>
    <property type="evidence" value="ECO:0007669"/>
    <property type="project" value="UniProtKB-KW"/>
</dbReference>
<feature type="region of interest" description="Disordered" evidence="9">
    <location>
        <begin position="212"/>
        <end position="268"/>
    </location>
</feature>
<proteinExistence type="inferred from homology"/>
<feature type="compositionally biased region" description="Gly residues" evidence="9">
    <location>
        <begin position="231"/>
        <end position="244"/>
    </location>
</feature>
<evidence type="ECO:0000256" key="8">
    <source>
        <dbReference type="ARBA" id="ARBA00031737"/>
    </source>
</evidence>
<name>A0A4R5CCM0_9ACTN</name>
<keyword evidence="11" id="KW-1185">Reference proteome</keyword>
<evidence type="ECO:0000256" key="7">
    <source>
        <dbReference type="ARBA" id="ARBA00023306"/>
    </source>
</evidence>
<dbReference type="Proteomes" id="UP000294739">
    <property type="component" value="Unassembled WGS sequence"/>
</dbReference>
<dbReference type="AlphaFoldDB" id="A0A4R5CCM0"/>
<keyword evidence="5" id="KW-0132">Cell division</keyword>
<dbReference type="InterPro" id="IPR019933">
    <property type="entry name" value="DivIVA_domain"/>
</dbReference>
<comment type="subcellular location">
    <subcellularLocation>
        <location evidence="1">Cytoplasm</location>
    </subcellularLocation>
</comment>
<feature type="region of interest" description="Disordered" evidence="9">
    <location>
        <begin position="43"/>
        <end position="98"/>
    </location>
</feature>
<feature type="compositionally biased region" description="Basic and acidic residues" evidence="9">
    <location>
        <begin position="43"/>
        <end position="52"/>
    </location>
</feature>
<sequence length="268" mass="28741">MPLTPEDVQNKEFTTVRLREGYDMQEVDEFLDEVEAELARMQRENDELRDKLSAVTRGGGLAASAEPIQAPRQAEAPKAPEAPPSAAAGSAPAGVQPSDAAAKVLALAQKTADELVADSKAEADRLINEAKSRADKLDSETKAKAAKIEQDARQRADSIEQEVQKRRTQVFGKLESDRADLERELETLRAFEREYRSRLKSYLERELRKLETGGVDEADTGVGQQVPAAAAGGGGGQTQPGPSGGAVSATQTGGSLRSVASLLDDEQR</sequence>
<keyword evidence="7" id="KW-0131">Cell cycle</keyword>
<evidence type="ECO:0000256" key="4">
    <source>
        <dbReference type="ARBA" id="ARBA00022490"/>
    </source>
</evidence>
<evidence type="ECO:0000256" key="3">
    <source>
        <dbReference type="ARBA" id="ARBA00018787"/>
    </source>
</evidence>
<evidence type="ECO:0000313" key="11">
    <source>
        <dbReference type="Proteomes" id="UP000294739"/>
    </source>
</evidence>
<evidence type="ECO:0000256" key="5">
    <source>
        <dbReference type="ARBA" id="ARBA00022618"/>
    </source>
</evidence>
<reference evidence="10 11" key="1">
    <citation type="submission" date="2019-03" db="EMBL/GenBank/DDBJ databases">
        <title>Draft genome sequences of novel Actinobacteria.</title>
        <authorList>
            <person name="Sahin N."/>
            <person name="Ay H."/>
            <person name="Saygin H."/>
        </authorList>
    </citation>
    <scope>NUCLEOTIDE SEQUENCE [LARGE SCALE GENOMIC DNA]</scope>
    <source>
        <strain evidence="10 11">5K138</strain>
    </source>
</reference>
<dbReference type="InParanoid" id="A0A4R5CCM0"/>
<dbReference type="NCBIfam" id="TIGR03544">
    <property type="entry name" value="DivI1A_domain"/>
    <property type="match status" value="1"/>
</dbReference>
<dbReference type="PANTHER" id="PTHR35794:SF2">
    <property type="entry name" value="CELL DIVISION PROTEIN DIVIVA"/>
    <property type="match status" value="1"/>
</dbReference>